<name>F2BDA0_9NEIS</name>
<protein>
    <submittedName>
        <fullName evidence="1">Uncharacterized protein</fullName>
    </submittedName>
</protein>
<evidence type="ECO:0000313" key="1">
    <source>
        <dbReference type="EMBL" id="EGF10496.1"/>
    </source>
</evidence>
<evidence type="ECO:0000313" key="2">
    <source>
        <dbReference type="Proteomes" id="UP000004105"/>
    </source>
</evidence>
<dbReference type="AlphaFoldDB" id="F2BDA0"/>
<accession>F2BDA0</accession>
<organism evidence="1 2">
    <name type="scientific">Neisseria bacilliformis ATCC BAA-1200</name>
    <dbReference type="NCBI Taxonomy" id="888742"/>
    <lineage>
        <taxon>Bacteria</taxon>
        <taxon>Pseudomonadati</taxon>
        <taxon>Pseudomonadota</taxon>
        <taxon>Betaproteobacteria</taxon>
        <taxon>Neisseriales</taxon>
        <taxon>Neisseriaceae</taxon>
        <taxon>Neisseria</taxon>
    </lineage>
</organism>
<keyword evidence="2" id="KW-1185">Reference proteome</keyword>
<comment type="caution">
    <text evidence="1">The sequence shown here is derived from an EMBL/GenBank/DDBJ whole genome shotgun (WGS) entry which is preliminary data.</text>
</comment>
<dbReference type="Proteomes" id="UP000004105">
    <property type="component" value="Unassembled WGS sequence"/>
</dbReference>
<reference evidence="1 2" key="1">
    <citation type="submission" date="2011-02" db="EMBL/GenBank/DDBJ databases">
        <authorList>
            <person name="Muzny D."/>
            <person name="Qin X."/>
            <person name="Deng J."/>
            <person name="Jiang H."/>
            <person name="Liu Y."/>
            <person name="Qu J."/>
            <person name="Song X.-Z."/>
            <person name="Zhang L."/>
            <person name="Thornton R."/>
            <person name="Coyle M."/>
            <person name="Francisco L."/>
            <person name="Jackson L."/>
            <person name="Javaid M."/>
            <person name="Korchina V."/>
            <person name="Kovar C."/>
            <person name="Mata R."/>
            <person name="Mathew T."/>
            <person name="Ngo R."/>
            <person name="Nguyen L."/>
            <person name="Nguyen N."/>
            <person name="Okwuonu G."/>
            <person name="Ongeri F."/>
            <person name="Pham C."/>
            <person name="Simmons D."/>
            <person name="Wilczek-Boney K."/>
            <person name="Hale W."/>
            <person name="Jakkamsetti A."/>
            <person name="Pham P."/>
            <person name="Ruth R."/>
            <person name="San Lucas F."/>
            <person name="Warren J."/>
            <person name="Zhang J."/>
            <person name="Zhao Z."/>
            <person name="Zhou C."/>
            <person name="Zhu D."/>
            <person name="Lee S."/>
            <person name="Bess C."/>
            <person name="Blankenburg K."/>
            <person name="Forbes L."/>
            <person name="Fu Q."/>
            <person name="Gubbala S."/>
            <person name="Hirani K."/>
            <person name="Jayaseelan J.C."/>
            <person name="Lara F."/>
            <person name="Munidasa M."/>
            <person name="Palculict T."/>
            <person name="Patil S."/>
            <person name="Pu L.-L."/>
            <person name="Saada N."/>
            <person name="Tang L."/>
            <person name="Weissenberger G."/>
            <person name="Zhu Y."/>
            <person name="Hemphill L."/>
            <person name="Shang Y."/>
            <person name="Youmans B."/>
            <person name="Ayvaz T."/>
            <person name="Ross M."/>
            <person name="Santibanez J."/>
            <person name="Aqrawi P."/>
            <person name="Gross S."/>
            <person name="Joshi V."/>
            <person name="Fowler G."/>
            <person name="Nazareth L."/>
            <person name="Reid J."/>
            <person name="Worley K."/>
            <person name="Petrosino J."/>
            <person name="Highlander S."/>
            <person name="Gibbs R."/>
        </authorList>
    </citation>
    <scope>NUCLEOTIDE SEQUENCE [LARGE SCALE GENOMIC DNA]</scope>
    <source>
        <strain evidence="1 2">ATCC BAA-1200</strain>
    </source>
</reference>
<dbReference type="HOGENOM" id="CLU_3292863_0_0_4"/>
<proteinExistence type="predicted"/>
<sequence>MKRPSENPVARFQTASNAVLNFKFFQVLLANLPSPHCPPP</sequence>
<dbReference type="EMBL" id="AFAY01000035">
    <property type="protein sequence ID" value="EGF10496.1"/>
    <property type="molecule type" value="Genomic_DNA"/>
</dbReference>
<gene>
    <name evidence="1" type="ORF">HMPREF9123_1706</name>
</gene>